<dbReference type="PANTHER" id="PTHR39335">
    <property type="entry name" value="BLL4220 PROTEIN"/>
    <property type="match status" value="1"/>
</dbReference>
<feature type="region of interest" description="Disordered" evidence="1">
    <location>
        <begin position="156"/>
        <end position="182"/>
    </location>
</feature>
<evidence type="ECO:0000313" key="3">
    <source>
        <dbReference type="EMBL" id="NMH76517.1"/>
    </source>
</evidence>
<feature type="compositionally biased region" description="Pro residues" evidence="1">
    <location>
        <begin position="27"/>
        <end position="36"/>
    </location>
</feature>
<feature type="compositionally biased region" description="Basic and acidic residues" evidence="1">
    <location>
        <begin position="46"/>
        <end position="55"/>
    </location>
</feature>
<proteinExistence type="predicted"/>
<dbReference type="PANTHER" id="PTHR39335:SF1">
    <property type="entry name" value="BLL4220 PROTEIN"/>
    <property type="match status" value="1"/>
</dbReference>
<dbReference type="InterPro" id="IPR005297">
    <property type="entry name" value="Lipoprotein_repeat"/>
</dbReference>
<gene>
    <name evidence="3" type="ORF">HF577_05290</name>
</gene>
<dbReference type="PROSITE" id="PS51257">
    <property type="entry name" value="PROKAR_LIPOPROTEIN"/>
    <property type="match status" value="1"/>
</dbReference>
<keyword evidence="2" id="KW-0732">Signal</keyword>
<evidence type="ECO:0000256" key="2">
    <source>
        <dbReference type="SAM" id="SignalP"/>
    </source>
</evidence>
<feature type="signal peptide" evidence="2">
    <location>
        <begin position="1"/>
        <end position="20"/>
    </location>
</feature>
<protein>
    <recommendedName>
        <fullName evidence="5">Lipoprotein with Yx(FWY)xxD motif</fullName>
    </recommendedName>
</protein>
<dbReference type="Pfam" id="PF03640">
    <property type="entry name" value="Lipoprotein_15"/>
    <property type="match status" value="1"/>
</dbReference>
<dbReference type="RefSeq" id="WP_169394596.1">
    <property type="nucleotide sequence ID" value="NZ_BAAAJH010000017.1"/>
</dbReference>
<reference evidence="3 4" key="1">
    <citation type="submission" date="2020-04" db="EMBL/GenBank/DDBJ databases">
        <authorList>
            <person name="Klaysubun C."/>
            <person name="Duangmal K."/>
            <person name="Lipun K."/>
        </authorList>
    </citation>
    <scope>NUCLEOTIDE SEQUENCE [LARGE SCALE GENOMIC DNA]</scope>
    <source>
        <strain evidence="3 4">JCM 11839</strain>
    </source>
</reference>
<dbReference type="Proteomes" id="UP001296706">
    <property type="component" value="Unassembled WGS sequence"/>
</dbReference>
<comment type="caution">
    <text evidence="3">The sequence shown here is derived from an EMBL/GenBank/DDBJ whole genome shotgun (WGS) entry which is preliminary data.</text>
</comment>
<feature type="chain" id="PRO_5046285299" description="Lipoprotein with Yx(FWY)xxD motif" evidence="2">
    <location>
        <begin position="21"/>
        <end position="182"/>
    </location>
</feature>
<dbReference type="EMBL" id="JAAXKY010000010">
    <property type="protein sequence ID" value="NMH76517.1"/>
    <property type="molecule type" value="Genomic_DNA"/>
</dbReference>
<keyword evidence="4" id="KW-1185">Reference proteome</keyword>
<sequence length="182" mass="17933">MSRSALTLIGSVLAAGIAVAGCSAAPPPAPAAPPAAAPTAAAPEHQGGHGAHEGHGSSSAVPALYAVQSGPLGVVATDGGGHLMYRSDKDSAAPSASTCTGPCTETWIPVLVAPGQEPELLGVDAALVGRLARPEGTSQLTLAGWPLYRHRDDPGGLQNAGHHGEDGTWFAVTPTGDKATAS</sequence>
<feature type="region of interest" description="Disordered" evidence="1">
    <location>
        <begin position="27"/>
        <end position="58"/>
    </location>
</feature>
<name>A0ABX1R809_9PSEU</name>
<accession>A0ABX1R809</accession>
<evidence type="ECO:0000313" key="4">
    <source>
        <dbReference type="Proteomes" id="UP001296706"/>
    </source>
</evidence>
<organism evidence="3 4">
    <name type="scientific">Pseudonocardia xinjiangensis</name>
    <dbReference type="NCBI Taxonomy" id="75289"/>
    <lineage>
        <taxon>Bacteria</taxon>
        <taxon>Bacillati</taxon>
        <taxon>Actinomycetota</taxon>
        <taxon>Actinomycetes</taxon>
        <taxon>Pseudonocardiales</taxon>
        <taxon>Pseudonocardiaceae</taxon>
        <taxon>Pseudonocardia</taxon>
    </lineage>
</organism>
<evidence type="ECO:0000256" key="1">
    <source>
        <dbReference type="SAM" id="MobiDB-lite"/>
    </source>
</evidence>
<evidence type="ECO:0008006" key="5">
    <source>
        <dbReference type="Google" id="ProtNLM"/>
    </source>
</evidence>